<sequence length="86" mass="9894">MMNAVLNDTAMVQQNVGEHGYVRRIAQLFNKRRGREIFQTSNPHHYAVYVSKCTTAEMVLQEPTFVVSVERKDINKQNVGTKRTVI</sequence>
<keyword evidence="2" id="KW-1185">Reference proteome</keyword>
<organism evidence="1 2">
    <name type="scientific">Hymenolepis diminuta</name>
    <name type="common">Rat tapeworm</name>
    <dbReference type="NCBI Taxonomy" id="6216"/>
    <lineage>
        <taxon>Eukaryota</taxon>
        <taxon>Metazoa</taxon>
        <taxon>Spiralia</taxon>
        <taxon>Lophotrochozoa</taxon>
        <taxon>Platyhelminthes</taxon>
        <taxon>Cestoda</taxon>
        <taxon>Eucestoda</taxon>
        <taxon>Cyclophyllidea</taxon>
        <taxon>Hymenolepididae</taxon>
        <taxon>Hymenolepis</taxon>
    </lineage>
</organism>
<proteinExistence type="predicted"/>
<dbReference type="AlphaFoldDB" id="A0A564YZI9"/>
<gene>
    <name evidence="1" type="ORF">WMSIL1_LOCUS11131</name>
</gene>
<accession>A0A564YZI9</accession>
<dbReference type="Proteomes" id="UP000321570">
    <property type="component" value="Unassembled WGS sequence"/>
</dbReference>
<dbReference type="EMBL" id="CABIJS010000521">
    <property type="protein sequence ID" value="VUZ52691.1"/>
    <property type="molecule type" value="Genomic_DNA"/>
</dbReference>
<evidence type="ECO:0000313" key="1">
    <source>
        <dbReference type="EMBL" id="VUZ52691.1"/>
    </source>
</evidence>
<reference evidence="1 2" key="1">
    <citation type="submission" date="2019-07" db="EMBL/GenBank/DDBJ databases">
        <authorList>
            <person name="Jastrzebski P J."/>
            <person name="Paukszto L."/>
            <person name="Jastrzebski P J."/>
        </authorList>
    </citation>
    <scope>NUCLEOTIDE SEQUENCE [LARGE SCALE GENOMIC DNA]</scope>
    <source>
        <strain evidence="1 2">WMS-il1</strain>
    </source>
</reference>
<evidence type="ECO:0000313" key="2">
    <source>
        <dbReference type="Proteomes" id="UP000321570"/>
    </source>
</evidence>
<protein>
    <submittedName>
        <fullName evidence="1">Uncharacterized protein</fullName>
    </submittedName>
</protein>
<name>A0A564YZI9_HYMDI</name>